<protein>
    <submittedName>
        <fullName evidence="3">Uncharacterized protein</fullName>
    </submittedName>
</protein>
<dbReference type="InParanoid" id="A0A316YDL5"/>
<evidence type="ECO:0000313" key="4">
    <source>
        <dbReference type="Proteomes" id="UP000245768"/>
    </source>
</evidence>
<keyword evidence="4" id="KW-1185">Reference proteome</keyword>
<evidence type="ECO:0000256" key="1">
    <source>
        <dbReference type="SAM" id="MobiDB-lite"/>
    </source>
</evidence>
<gene>
    <name evidence="3" type="ORF">FA10DRAFT_304115</name>
</gene>
<feature type="signal peptide" evidence="2">
    <location>
        <begin position="1"/>
        <end position="20"/>
    </location>
</feature>
<sequence>MVRKVAYVLLALVAAILVAATDPGNGSRSNTRSDVNTTLRLALSDSPESPGPRELPEMPQVPNPPGPPELPSQPVPSVQPVPSGQPAPSVHPRPSASGVHPALPEARVHPTPQETGVHPTPPGPSVHPTPPGPSVHPRPQEASMPPSHLTPELVSWLRQDIKEHAARAAKRRYMDLSAFFPLPPMPVRFQDLPKPNGPPGDVWRELAQQHAPSQFHTHPPPPQSASSARHPTPPPSTVYRSWLDAMTGAERQKPPAMSFGAGTSQPPHPYAARGHRQLFTMSQSAGPSHPLRPQIAAGHGQPNAQIPVARPKRAQFEAAAAAAAAEIRKARAMRNAAGPSQPDPRAAAGVGQPP</sequence>
<dbReference type="Proteomes" id="UP000245768">
    <property type="component" value="Unassembled WGS sequence"/>
</dbReference>
<dbReference type="RefSeq" id="XP_025374517.1">
    <property type="nucleotide sequence ID" value="XM_025525317.1"/>
</dbReference>
<name>A0A316YDL5_9BASI</name>
<feature type="compositionally biased region" description="Polar residues" evidence="1">
    <location>
        <begin position="24"/>
        <end position="39"/>
    </location>
</feature>
<keyword evidence="2" id="KW-0732">Signal</keyword>
<feature type="region of interest" description="Disordered" evidence="1">
    <location>
        <begin position="332"/>
        <end position="354"/>
    </location>
</feature>
<feature type="region of interest" description="Disordered" evidence="1">
    <location>
        <begin position="184"/>
        <end position="305"/>
    </location>
</feature>
<feature type="compositionally biased region" description="Pro residues" evidence="1">
    <location>
        <begin position="59"/>
        <end position="91"/>
    </location>
</feature>
<dbReference type="STRING" id="215250.A0A316YDL5"/>
<feature type="chain" id="PRO_5016438240" evidence="2">
    <location>
        <begin position="21"/>
        <end position="354"/>
    </location>
</feature>
<feature type="non-terminal residue" evidence="3">
    <location>
        <position position="354"/>
    </location>
</feature>
<accession>A0A316YDL5</accession>
<evidence type="ECO:0000256" key="2">
    <source>
        <dbReference type="SAM" id="SignalP"/>
    </source>
</evidence>
<evidence type="ECO:0000313" key="3">
    <source>
        <dbReference type="EMBL" id="PWN87319.1"/>
    </source>
</evidence>
<feature type="region of interest" description="Disordered" evidence="1">
    <location>
        <begin position="22"/>
        <end position="151"/>
    </location>
</feature>
<dbReference type="EMBL" id="KZ819640">
    <property type="protein sequence ID" value="PWN87319.1"/>
    <property type="molecule type" value="Genomic_DNA"/>
</dbReference>
<organism evidence="3 4">
    <name type="scientific">Acaromyces ingoldii</name>
    <dbReference type="NCBI Taxonomy" id="215250"/>
    <lineage>
        <taxon>Eukaryota</taxon>
        <taxon>Fungi</taxon>
        <taxon>Dikarya</taxon>
        <taxon>Basidiomycota</taxon>
        <taxon>Ustilaginomycotina</taxon>
        <taxon>Exobasidiomycetes</taxon>
        <taxon>Exobasidiales</taxon>
        <taxon>Cryptobasidiaceae</taxon>
        <taxon>Acaromyces</taxon>
    </lineage>
</organism>
<reference evidence="3 4" key="1">
    <citation type="journal article" date="2018" name="Mol. Biol. Evol.">
        <title>Broad Genomic Sampling Reveals a Smut Pathogenic Ancestry of the Fungal Clade Ustilaginomycotina.</title>
        <authorList>
            <person name="Kijpornyongpan T."/>
            <person name="Mondo S.J."/>
            <person name="Barry K."/>
            <person name="Sandor L."/>
            <person name="Lee J."/>
            <person name="Lipzen A."/>
            <person name="Pangilinan J."/>
            <person name="LaButti K."/>
            <person name="Hainaut M."/>
            <person name="Henrissat B."/>
            <person name="Grigoriev I.V."/>
            <person name="Spatafora J.W."/>
            <person name="Aime M.C."/>
        </authorList>
    </citation>
    <scope>NUCLEOTIDE SEQUENCE [LARGE SCALE GENOMIC DNA]</scope>
    <source>
        <strain evidence="3 4">MCA 4198</strain>
    </source>
</reference>
<dbReference type="GeneID" id="37047233"/>
<feature type="compositionally biased region" description="Pro residues" evidence="1">
    <location>
        <begin position="119"/>
        <end position="136"/>
    </location>
</feature>
<dbReference type="AlphaFoldDB" id="A0A316YDL5"/>
<proteinExistence type="predicted"/>